<dbReference type="STRING" id="1642646.ING2E5A_0326"/>
<dbReference type="Gene3D" id="3.60.21.10">
    <property type="match status" value="1"/>
</dbReference>
<feature type="chain" id="PRO_5009603767" evidence="2">
    <location>
        <begin position="23"/>
        <end position="625"/>
    </location>
</feature>
<sequence>MKRGVLPLSIILIALFCCGAQASAPYDGGRFPQRENTTRIMSFNIQHGRGMDGKVNIERIGKVILEVNPEVVGLQEVDSMINRSGNTDIIRMLSEQTGMYASFGYSILFNGGKYGNGVLTREKPVAVRKINLPGAEEARSALIVELKKYIVVNTHLSLTEEERVESVKIITEAVKDFDKPVFLVGDLNATPDSAPIQLLKTDWQILSDPKQHSYPSNNPNVTIDYILGYTANGETYAKYKAEVVNDPIASDHRPVYVDIRLKTPADQVMRTIPYLQNPGCDEMTIMWLTNVPAQGWVEFGTDSTNLQPVKNFLEGVMVANNKIHRVHLTGLHPGTKYYYRVVSQEITRYSSYYKEFGDTVRTELKSFTTWSDKQRDFRVIVYNDLHSNMAMFNKLHSLVEQKPYDLVIFNGDCFDDVEVEADIVNRLNSYTPRIKSDEVPSIFIRGNHETRGEYSLQLWNYLERINGRSYGAFSLGDTRFVLLDCGEDKPDDHPVYYGMNDFTQHRIDQADFLKEELKSVAFRKAKRRILIHHIPIFGVRADSFSPCSDLWVPVLRKAPFDISLNGHTHRFRVIDTGQAGNGFPVIIGGGNREPDGTVMILEKKGERLTVEVINAAGKILLFRTI</sequence>
<protein>
    <submittedName>
        <fullName evidence="6">Metallophosphoesterase</fullName>
    </submittedName>
</protein>
<feature type="domain" description="Endonuclease/exonuclease/phosphatase" evidence="4">
    <location>
        <begin position="41"/>
        <end position="252"/>
    </location>
</feature>
<keyword evidence="7" id="KW-1185">Reference proteome</keyword>
<dbReference type="RefSeq" id="WP_083373122.1">
    <property type="nucleotide sequence ID" value="NZ_DUQN01000114.1"/>
</dbReference>
<dbReference type="Pfam" id="PF00149">
    <property type="entry name" value="Metallophos"/>
    <property type="match status" value="1"/>
</dbReference>
<dbReference type="GO" id="GO:0016020">
    <property type="term" value="C:membrane"/>
    <property type="evidence" value="ECO:0007669"/>
    <property type="project" value="GOC"/>
</dbReference>
<dbReference type="PANTHER" id="PTHR14859">
    <property type="entry name" value="CALCOFLUOR WHITE HYPERSENSITIVE PROTEIN PRECURSOR"/>
    <property type="match status" value="1"/>
</dbReference>
<dbReference type="GO" id="GO:0006506">
    <property type="term" value="P:GPI anchor biosynthetic process"/>
    <property type="evidence" value="ECO:0007669"/>
    <property type="project" value="TreeGrafter"/>
</dbReference>
<dbReference type="Gene3D" id="2.60.40.380">
    <property type="entry name" value="Purple acid phosphatase-like, N-terminal"/>
    <property type="match status" value="1"/>
</dbReference>
<dbReference type="KEGG" id="pmuc:ING2E5A_0326"/>
<dbReference type="InterPro" id="IPR005135">
    <property type="entry name" value="Endo/exonuclease/phosphatase"/>
</dbReference>
<feature type="domain" description="Calcineurin-like phosphoesterase" evidence="3">
    <location>
        <begin position="377"/>
        <end position="570"/>
    </location>
</feature>
<evidence type="ECO:0000313" key="7">
    <source>
        <dbReference type="Proteomes" id="UP000178485"/>
    </source>
</evidence>
<evidence type="ECO:0000259" key="5">
    <source>
        <dbReference type="Pfam" id="PF16656"/>
    </source>
</evidence>
<organism evidence="6 7">
    <name type="scientific">Petrimonas mucosa</name>
    <dbReference type="NCBI Taxonomy" id="1642646"/>
    <lineage>
        <taxon>Bacteria</taxon>
        <taxon>Pseudomonadati</taxon>
        <taxon>Bacteroidota</taxon>
        <taxon>Bacteroidia</taxon>
        <taxon>Bacteroidales</taxon>
        <taxon>Dysgonomonadaceae</taxon>
        <taxon>Petrimonas</taxon>
    </lineage>
</organism>
<dbReference type="Pfam" id="PF16656">
    <property type="entry name" value="Pur_ac_phosph_N"/>
    <property type="match status" value="1"/>
</dbReference>
<keyword evidence="1 2" id="KW-0732">Signal</keyword>
<evidence type="ECO:0000259" key="3">
    <source>
        <dbReference type="Pfam" id="PF00149"/>
    </source>
</evidence>
<dbReference type="AlphaFoldDB" id="A0A1G4G406"/>
<evidence type="ECO:0000313" key="6">
    <source>
        <dbReference type="EMBL" id="SCM55399.1"/>
    </source>
</evidence>
<feature type="domain" description="Purple acid phosphatase N-terminal" evidence="5">
    <location>
        <begin position="281"/>
        <end position="346"/>
    </location>
</feature>
<dbReference type="InterPro" id="IPR051916">
    <property type="entry name" value="GPI-anchor_lipid_remodeler"/>
</dbReference>
<dbReference type="Gene3D" id="3.60.10.10">
    <property type="entry name" value="Endonuclease/exonuclease/phosphatase"/>
    <property type="match status" value="1"/>
</dbReference>
<dbReference type="InterPro" id="IPR008963">
    <property type="entry name" value="Purple_acid_Pase-like_N"/>
</dbReference>
<accession>A0A1G4G406</accession>
<dbReference type="InterPro" id="IPR015914">
    <property type="entry name" value="PAPs_N"/>
</dbReference>
<dbReference type="PANTHER" id="PTHR14859:SF15">
    <property type="entry name" value="ENDONUCLEASE_EXONUCLEASE_PHOSPHATASE DOMAIN-CONTAINING PROTEIN"/>
    <property type="match status" value="1"/>
</dbReference>
<feature type="signal peptide" evidence="2">
    <location>
        <begin position="1"/>
        <end position="22"/>
    </location>
</feature>
<dbReference type="GO" id="GO:0003993">
    <property type="term" value="F:acid phosphatase activity"/>
    <property type="evidence" value="ECO:0007669"/>
    <property type="project" value="InterPro"/>
</dbReference>
<reference evidence="6 7" key="1">
    <citation type="submission" date="2016-08" db="EMBL/GenBank/DDBJ databases">
        <authorList>
            <person name="Seilhamer J.J."/>
        </authorList>
    </citation>
    <scope>NUCLEOTIDE SEQUENCE [LARGE SCALE GENOMIC DNA]</scope>
    <source>
        <strain evidence="6">ING2-E5A</strain>
    </source>
</reference>
<gene>
    <name evidence="6" type="ORF">ING2E5A_0326</name>
</gene>
<proteinExistence type="predicted"/>
<dbReference type="SUPFAM" id="SSF56219">
    <property type="entry name" value="DNase I-like"/>
    <property type="match status" value="1"/>
</dbReference>
<dbReference type="InterPro" id="IPR036691">
    <property type="entry name" value="Endo/exonu/phosph_ase_sf"/>
</dbReference>
<dbReference type="Pfam" id="PF03372">
    <property type="entry name" value="Exo_endo_phos"/>
    <property type="match status" value="1"/>
</dbReference>
<dbReference type="InterPro" id="IPR004843">
    <property type="entry name" value="Calcineurin-like_PHP"/>
</dbReference>
<dbReference type="EMBL" id="LT608328">
    <property type="protein sequence ID" value="SCM55399.1"/>
    <property type="molecule type" value="Genomic_DNA"/>
</dbReference>
<evidence type="ECO:0000256" key="2">
    <source>
        <dbReference type="SAM" id="SignalP"/>
    </source>
</evidence>
<dbReference type="SUPFAM" id="SSF49363">
    <property type="entry name" value="Purple acid phosphatase, N-terminal domain"/>
    <property type="match status" value="1"/>
</dbReference>
<evidence type="ECO:0000259" key="4">
    <source>
        <dbReference type="Pfam" id="PF03372"/>
    </source>
</evidence>
<dbReference type="Proteomes" id="UP000178485">
    <property type="component" value="Chromosome i"/>
</dbReference>
<dbReference type="SUPFAM" id="SSF56300">
    <property type="entry name" value="Metallo-dependent phosphatases"/>
    <property type="match status" value="1"/>
</dbReference>
<name>A0A1G4G406_9BACT</name>
<evidence type="ECO:0000256" key="1">
    <source>
        <dbReference type="ARBA" id="ARBA00022729"/>
    </source>
</evidence>
<dbReference type="GO" id="GO:0046872">
    <property type="term" value="F:metal ion binding"/>
    <property type="evidence" value="ECO:0007669"/>
    <property type="project" value="InterPro"/>
</dbReference>
<dbReference type="InterPro" id="IPR029052">
    <property type="entry name" value="Metallo-depent_PP-like"/>
</dbReference>